<dbReference type="OrthoDB" id="3233595at2759"/>
<dbReference type="InterPro" id="IPR011032">
    <property type="entry name" value="GroES-like_sf"/>
</dbReference>
<dbReference type="HOGENOM" id="CLU_026673_16_5_1"/>
<evidence type="ECO:0000259" key="1">
    <source>
        <dbReference type="SMART" id="SM00829"/>
    </source>
</evidence>
<keyword evidence="3" id="KW-1185">Reference proteome</keyword>
<proteinExistence type="predicted"/>
<dbReference type="PANTHER" id="PTHR45348">
    <property type="entry name" value="HYPOTHETICAL OXIDOREDUCTASE (EUROFUNG)"/>
    <property type="match status" value="1"/>
</dbReference>
<reference evidence="3" key="1">
    <citation type="journal article" date="2014" name="Proc. Natl. Acad. Sci. U.S.A.">
        <title>Extensive sampling of basidiomycete genomes demonstrates inadequacy of the white-rot/brown-rot paradigm for wood decay fungi.</title>
        <authorList>
            <person name="Riley R."/>
            <person name="Salamov A.A."/>
            <person name="Brown D.W."/>
            <person name="Nagy L.G."/>
            <person name="Floudas D."/>
            <person name="Held B.W."/>
            <person name="Levasseur A."/>
            <person name="Lombard V."/>
            <person name="Morin E."/>
            <person name="Otillar R."/>
            <person name="Lindquist E.A."/>
            <person name="Sun H."/>
            <person name="LaButti K.M."/>
            <person name="Schmutz J."/>
            <person name="Jabbour D."/>
            <person name="Luo H."/>
            <person name="Baker S.E."/>
            <person name="Pisabarro A.G."/>
            <person name="Walton J.D."/>
            <person name="Blanchette R.A."/>
            <person name="Henrissat B."/>
            <person name="Martin F."/>
            <person name="Cullen D."/>
            <person name="Hibbett D.S."/>
            <person name="Grigoriev I.V."/>
        </authorList>
    </citation>
    <scope>NUCLEOTIDE SEQUENCE [LARGE SCALE GENOMIC DNA]</scope>
    <source>
        <strain evidence="3">CBS 339.88</strain>
    </source>
</reference>
<dbReference type="EMBL" id="KL142407">
    <property type="protein sequence ID" value="KDR68607.1"/>
    <property type="molecule type" value="Genomic_DNA"/>
</dbReference>
<dbReference type="InterPro" id="IPR036291">
    <property type="entry name" value="NAD(P)-bd_dom_sf"/>
</dbReference>
<accession>A0A067SF19</accession>
<dbReference type="GO" id="GO:0016651">
    <property type="term" value="F:oxidoreductase activity, acting on NAD(P)H"/>
    <property type="evidence" value="ECO:0007669"/>
    <property type="project" value="InterPro"/>
</dbReference>
<dbReference type="SUPFAM" id="SSF50129">
    <property type="entry name" value="GroES-like"/>
    <property type="match status" value="1"/>
</dbReference>
<evidence type="ECO:0000313" key="3">
    <source>
        <dbReference type="Proteomes" id="UP000027222"/>
    </source>
</evidence>
<dbReference type="SUPFAM" id="SSF51735">
    <property type="entry name" value="NAD(P)-binding Rossmann-fold domains"/>
    <property type="match status" value="1"/>
</dbReference>
<dbReference type="CDD" id="cd08249">
    <property type="entry name" value="enoyl_reductase_like"/>
    <property type="match status" value="1"/>
</dbReference>
<gene>
    <name evidence="2" type="ORF">GALMADRAFT_231255</name>
</gene>
<protein>
    <recommendedName>
        <fullName evidence="1">Enoyl reductase (ER) domain-containing protein</fullName>
    </recommendedName>
</protein>
<sequence>MPSTQKALAVQELLGPFVVAEIPVPKPQAGELLIKVQATALNPVDWKIQKRTEVGQFTHLPHILGIDVAGDVEDIGEGVTNFKKGDRVLVQDRWAATGGGFQQYHITLAAVTAKIPANVSYDDAATIPLGFTTAYVGLYNKKPYGLGLAPPGSKEGNYAGTPFVILGGSSSVGQMAIQLVKLSGFSPIFTTASLSHTDSLKSLGATHVLDRNLEPASLANEIGKVIDVSHIKYIYDSVSLEVTQQQGLHILAPGGEMVVDLAPTLNNPDNKVLIRALAVSTLPQNLEIIEEIYQNRISKYLENGSIKPNRVEVLPNGLAGIPDGLARMEADQVSRLKLVAHPQETA</sequence>
<organism evidence="2 3">
    <name type="scientific">Galerina marginata (strain CBS 339.88)</name>
    <dbReference type="NCBI Taxonomy" id="685588"/>
    <lineage>
        <taxon>Eukaryota</taxon>
        <taxon>Fungi</taxon>
        <taxon>Dikarya</taxon>
        <taxon>Basidiomycota</taxon>
        <taxon>Agaricomycotina</taxon>
        <taxon>Agaricomycetes</taxon>
        <taxon>Agaricomycetidae</taxon>
        <taxon>Agaricales</taxon>
        <taxon>Agaricineae</taxon>
        <taxon>Strophariaceae</taxon>
        <taxon>Galerina</taxon>
    </lineage>
</organism>
<dbReference type="Gene3D" id="3.40.50.720">
    <property type="entry name" value="NAD(P)-binding Rossmann-like Domain"/>
    <property type="match status" value="1"/>
</dbReference>
<evidence type="ECO:0000313" key="2">
    <source>
        <dbReference type="EMBL" id="KDR68607.1"/>
    </source>
</evidence>
<dbReference type="Proteomes" id="UP000027222">
    <property type="component" value="Unassembled WGS sequence"/>
</dbReference>
<dbReference type="InterPro" id="IPR013149">
    <property type="entry name" value="ADH-like_C"/>
</dbReference>
<name>A0A067SF19_GALM3</name>
<dbReference type="PANTHER" id="PTHR45348:SF2">
    <property type="entry name" value="ZINC-TYPE ALCOHOL DEHYDROGENASE-LIKE PROTEIN C2E1P3.01"/>
    <property type="match status" value="1"/>
</dbReference>
<dbReference type="SMART" id="SM00829">
    <property type="entry name" value="PKS_ER"/>
    <property type="match status" value="1"/>
</dbReference>
<dbReference type="AlphaFoldDB" id="A0A067SF19"/>
<dbReference type="InterPro" id="IPR047122">
    <property type="entry name" value="Trans-enoyl_RdTase-like"/>
</dbReference>
<dbReference type="Pfam" id="PF00107">
    <property type="entry name" value="ADH_zinc_N"/>
    <property type="match status" value="1"/>
</dbReference>
<dbReference type="InterPro" id="IPR013154">
    <property type="entry name" value="ADH-like_N"/>
</dbReference>
<feature type="domain" description="Enoyl reductase (ER)" evidence="1">
    <location>
        <begin position="12"/>
        <end position="340"/>
    </location>
</feature>
<dbReference type="STRING" id="685588.A0A067SF19"/>
<dbReference type="Gene3D" id="3.90.180.10">
    <property type="entry name" value="Medium-chain alcohol dehydrogenases, catalytic domain"/>
    <property type="match status" value="1"/>
</dbReference>
<dbReference type="Pfam" id="PF08240">
    <property type="entry name" value="ADH_N"/>
    <property type="match status" value="1"/>
</dbReference>
<dbReference type="InterPro" id="IPR020843">
    <property type="entry name" value="ER"/>
</dbReference>